<protein>
    <recommendedName>
        <fullName evidence="3">beta-glucosidase</fullName>
        <ecNumber evidence="3">3.2.1.21</ecNumber>
    </recommendedName>
</protein>
<dbReference type="Gene3D" id="3.40.50.1700">
    <property type="entry name" value="Glycoside hydrolase family 3 C-terminal domain"/>
    <property type="match status" value="2"/>
</dbReference>
<comment type="similarity">
    <text evidence="2">Belongs to the glycosyl hydrolase 3 family.</text>
</comment>
<accession>A0AAN8Z4R1</accession>
<dbReference type="EC" id="3.2.1.21" evidence="3"/>
<reference evidence="7 8" key="1">
    <citation type="submission" date="2023-12" db="EMBL/GenBank/DDBJ databases">
        <title>A high-quality genome assembly for Dillenia turbinata (Dilleniales).</title>
        <authorList>
            <person name="Chanderbali A."/>
        </authorList>
    </citation>
    <scope>NUCLEOTIDE SEQUENCE [LARGE SCALE GENOMIC DNA]</scope>
    <source>
        <strain evidence="7">LSX21</strain>
        <tissue evidence="7">Leaf</tissue>
    </source>
</reference>
<comment type="caution">
    <text evidence="7">The sequence shown here is derived from an EMBL/GenBank/DDBJ whole genome shotgun (WGS) entry which is preliminary data.</text>
</comment>
<evidence type="ECO:0000256" key="1">
    <source>
        <dbReference type="ARBA" id="ARBA00000448"/>
    </source>
</evidence>
<dbReference type="GO" id="GO:0008422">
    <property type="term" value="F:beta-glucosidase activity"/>
    <property type="evidence" value="ECO:0007669"/>
    <property type="project" value="UniProtKB-EC"/>
</dbReference>
<dbReference type="PANTHER" id="PTHR30620:SF16">
    <property type="entry name" value="LYSOSOMAL BETA GLUCOSIDASE"/>
    <property type="match status" value="1"/>
</dbReference>
<keyword evidence="6" id="KW-0326">Glycosidase</keyword>
<keyword evidence="5" id="KW-0378">Hydrolase</keyword>
<gene>
    <name evidence="7" type="ORF">RJ641_008178</name>
</gene>
<evidence type="ECO:0000313" key="7">
    <source>
        <dbReference type="EMBL" id="KAK6926459.1"/>
    </source>
</evidence>
<evidence type="ECO:0000256" key="3">
    <source>
        <dbReference type="ARBA" id="ARBA00012744"/>
    </source>
</evidence>
<evidence type="ECO:0000256" key="5">
    <source>
        <dbReference type="ARBA" id="ARBA00022801"/>
    </source>
</evidence>
<comment type="catalytic activity">
    <reaction evidence="1">
        <text>Hydrolysis of terminal, non-reducing beta-D-glucosyl residues with release of beta-D-glucose.</text>
        <dbReference type="EC" id="3.2.1.21"/>
    </reaction>
</comment>
<evidence type="ECO:0000256" key="4">
    <source>
        <dbReference type="ARBA" id="ARBA00022729"/>
    </source>
</evidence>
<dbReference type="GO" id="GO:0009251">
    <property type="term" value="P:glucan catabolic process"/>
    <property type="evidence" value="ECO:0007669"/>
    <property type="project" value="TreeGrafter"/>
</dbReference>
<dbReference type="Proteomes" id="UP001370490">
    <property type="component" value="Unassembled WGS sequence"/>
</dbReference>
<evidence type="ECO:0000313" key="8">
    <source>
        <dbReference type="Proteomes" id="UP001370490"/>
    </source>
</evidence>
<sequence length="98" mass="10753">MWRLDISHRTTILTAVRNTVAHTTNVVYYETPDSGHVKAEKFDYAIVVVGKHSYAEGRSVVIEPYVARIDELVAAWLPGTEGQGVTDVLFGDYGSPGS</sequence>
<proteinExistence type="inferred from homology"/>
<dbReference type="AlphaFoldDB" id="A0AAN8Z4R1"/>
<dbReference type="InterPro" id="IPR051915">
    <property type="entry name" value="Cellulose_Degrad_GH3"/>
</dbReference>
<name>A0AAN8Z4R1_9MAGN</name>
<organism evidence="7 8">
    <name type="scientific">Dillenia turbinata</name>
    <dbReference type="NCBI Taxonomy" id="194707"/>
    <lineage>
        <taxon>Eukaryota</taxon>
        <taxon>Viridiplantae</taxon>
        <taxon>Streptophyta</taxon>
        <taxon>Embryophyta</taxon>
        <taxon>Tracheophyta</taxon>
        <taxon>Spermatophyta</taxon>
        <taxon>Magnoliopsida</taxon>
        <taxon>eudicotyledons</taxon>
        <taxon>Gunneridae</taxon>
        <taxon>Pentapetalae</taxon>
        <taxon>Dilleniales</taxon>
        <taxon>Dilleniaceae</taxon>
        <taxon>Dillenia</taxon>
    </lineage>
</organism>
<evidence type="ECO:0000256" key="2">
    <source>
        <dbReference type="ARBA" id="ARBA00005336"/>
    </source>
</evidence>
<dbReference type="SUPFAM" id="SSF52279">
    <property type="entry name" value="Beta-D-glucan exohydrolase, C-terminal domain"/>
    <property type="match status" value="1"/>
</dbReference>
<dbReference type="PANTHER" id="PTHR30620">
    <property type="entry name" value="PERIPLASMIC BETA-GLUCOSIDASE-RELATED"/>
    <property type="match status" value="1"/>
</dbReference>
<evidence type="ECO:0000256" key="6">
    <source>
        <dbReference type="ARBA" id="ARBA00023295"/>
    </source>
</evidence>
<keyword evidence="8" id="KW-1185">Reference proteome</keyword>
<dbReference type="EMBL" id="JBAMMX010000015">
    <property type="protein sequence ID" value="KAK6926459.1"/>
    <property type="molecule type" value="Genomic_DNA"/>
</dbReference>
<dbReference type="InterPro" id="IPR036881">
    <property type="entry name" value="Glyco_hydro_3_C_sf"/>
</dbReference>
<keyword evidence="4" id="KW-0732">Signal</keyword>